<dbReference type="InterPro" id="IPR013057">
    <property type="entry name" value="AA_transpt_TM"/>
</dbReference>
<proteinExistence type="inferred from homology"/>
<evidence type="ECO:0000256" key="5">
    <source>
        <dbReference type="ARBA" id="ARBA00023136"/>
    </source>
</evidence>
<feature type="compositionally biased region" description="Polar residues" evidence="6">
    <location>
        <begin position="75"/>
        <end position="84"/>
    </location>
</feature>
<keyword evidence="4 7" id="KW-1133">Transmembrane helix</keyword>
<feature type="domain" description="Amino acid transporter transmembrane" evidence="8">
    <location>
        <begin position="379"/>
        <end position="761"/>
    </location>
</feature>
<feature type="compositionally biased region" description="Basic residues" evidence="6">
    <location>
        <begin position="363"/>
        <end position="372"/>
    </location>
</feature>
<comment type="similarity">
    <text evidence="2">Belongs to the amino acid/polyamine transporter 2 family.</text>
</comment>
<comment type="caution">
    <text evidence="9">The sequence shown here is derived from an EMBL/GenBank/DDBJ whole genome shotgun (WGS) entry which is preliminary data.</text>
</comment>
<dbReference type="Pfam" id="PF01490">
    <property type="entry name" value="Aa_trans"/>
    <property type="match status" value="1"/>
</dbReference>
<dbReference type="PANTHER" id="PTHR22950:SF666">
    <property type="entry name" value="VACUOLAR AMINO ACID TRANSPORTER 4"/>
    <property type="match status" value="1"/>
</dbReference>
<dbReference type="EMBL" id="JASNQZ010000007">
    <property type="protein sequence ID" value="KAL0954912.1"/>
    <property type="molecule type" value="Genomic_DNA"/>
</dbReference>
<protein>
    <recommendedName>
        <fullName evidence="8">Amino acid transporter transmembrane domain-containing protein</fullName>
    </recommendedName>
</protein>
<dbReference type="Proteomes" id="UP001556367">
    <property type="component" value="Unassembled WGS sequence"/>
</dbReference>
<gene>
    <name evidence="9" type="ORF">HGRIS_003844</name>
</gene>
<evidence type="ECO:0000256" key="7">
    <source>
        <dbReference type="SAM" id="Phobius"/>
    </source>
</evidence>
<feature type="compositionally biased region" description="Low complexity" evidence="6">
    <location>
        <begin position="96"/>
        <end position="113"/>
    </location>
</feature>
<feature type="compositionally biased region" description="Polar residues" evidence="6">
    <location>
        <begin position="22"/>
        <end position="32"/>
    </location>
</feature>
<feature type="region of interest" description="Disordered" evidence="6">
    <location>
        <begin position="1"/>
        <end position="228"/>
    </location>
</feature>
<dbReference type="PANTHER" id="PTHR22950">
    <property type="entry name" value="AMINO ACID TRANSPORTER"/>
    <property type="match status" value="1"/>
</dbReference>
<evidence type="ECO:0000259" key="8">
    <source>
        <dbReference type="Pfam" id="PF01490"/>
    </source>
</evidence>
<feature type="transmembrane region" description="Helical" evidence="7">
    <location>
        <begin position="562"/>
        <end position="582"/>
    </location>
</feature>
<feature type="transmembrane region" description="Helical" evidence="7">
    <location>
        <begin position="594"/>
        <end position="618"/>
    </location>
</feature>
<accession>A0ABR3JGV7</accession>
<evidence type="ECO:0000256" key="4">
    <source>
        <dbReference type="ARBA" id="ARBA00022989"/>
    </source>
</evidence>
<sequence length="780" mass="83910">MSTPSKPVTIKSPRLRPADSQGDLSNNSNVSGRGTPPVIPFGTPVVGTPDFRALRAQYVGTPPPPNIPPRGGSATPAQQLSAGQNGDGGASREGARSYADVAASAAPLPGPAAVSNGSPSVKPAAGGLSAARLATQTPTPTPGSPALGATLSLDDLPDEEKARVLRRHLVHKDERENAPTPNPGEASRPKSLLLGTDTPDVSSRRSSHGAQSNSSRGQLVREDTEPFPVPYHAPGADVTHDIYKWHADQRKQGVRPRAGSFSGPSRVVPADPAFEHIHEPGGFRRNYMLLRANEQGTDEPRILNNFIDFLFIFGHFAGEDLEEDDDDEEKEGDEEAADGPLSAGLPSAEPTEQTPLMSSTIRSRSRSRRRRMSVAEHGNATVTQAVLMLLKSFVGTGVLFLGKAFYNGGILFSALTFVFIAAISLYSFLLLVETKFVVSGSFGDIGGTLYGSWMRYAILSSIVVSQLGFVAAYTIFVAENLQAFVLGITECAKRISVEYFILMEVVVFLPLVLIRDLAKLSTTALVADAFILAGLIYIFSSEIAIIAYRGIADVRLFNFRDFPLFIGTAVFSFEGIGLVIPITDAMREPHKFPAVLTGVMFGLMLLFGGAGVLAYLTFGSEIQTVVLVNLNPESKAVQTVQFLYSLAILLSVPLQLFPAVRIMENGIFTRSGKANPRVKWQKNILRFAVVMFCTVVSIFGAADLDKFVAFVGSFACVPLCYVYPAMLHYKAIARTRSQKAKDIAMMVFGCIAALYTTIQTVKLMIEPEPAGSPKFGHCET</sequence>
<evidence type="ECO:0000313" key="9">
    <source>
        <dbReference type="EMBL" id="KAL0954912.1"/>
    </source>
</evidence>
<feature type="transmembrane region" description="Helical" evidence="7">
    <location>
        <begin position="684"/>
        <end position="702"/>
    </location>
</feature>
<feature type="compositionally biased region" description="Polar residues" evidence="6">
    <location>
        <begin position="208"/>
        <end position="217"/>
    </location>
</feature>
<feature type="transmembrane region" description="Helical" evidence="7">
    <location>
        <begin position="408"/>
        <end position="432"/>
    </location>
</feature>
<name>A0ABR3JGV7_9AGAR</name>
<feature type="transmembrane region" description="Helical" evidence="7">
    <location>
        <begin position="378"/>
        <end position="402"/>
    </location>
</feature>
<evidence type="ECO:0000313" key="10">
    <source>
        <dbReference type="Proteomes" id="UP001556367"/>
    </source>
</evidence>
<feature type="compositionally biased region" description="Acidic residues" evidence="6">
    <location>
        <begin position="322"/>
        <end position="337"/>
    </location>
</feature>
<keyword evidence="10" id="KW-1185">Reference proteome</keyword>
<reference evidence="10" key="1">
    <citation type="submission" date="2024-06" db="EMBL/GenBank/DDBJ databases">
        <title>Multi-omics analyses provide insights into the biosynthesis of the anticancer antibiotic pleurotin in Hohenbuehelia grisea.</title>
        <authorList>
            <person name="Weaver J.A."/>
            <person name="Alberti F."/>
        </authorList>
    </citation>
    <scope>NUCLEOTIDE SEQUENCE [LARGE SCALE GENOMIC DNA]</scope>
    <source>
        <strain evidence="10">T-177</strain>
    </source>
</reference>
<keyword evidence="5 7" id="KW-0472">Membrane</keyword>
<comment type="subcellular location">
    <subcellularLocation>
        <location evidence="1">Membrane</location>
        <topology evidence="1">Multi-pass membrane protein</topology>
    </subcellularLocation>
</comment>
<evidence type="ECO:0000256" key="2">
    <source>
        <dbReference type="ARBA" id="ARBA00008066"/>
    </source>
</evidence>
<feature type="transmembrane region" description="Helical" evidence="7">
    <location>
        <begin position="453"/>
        <end position="476"/>
    </location>
</feature>
<evidence type="ECO:0000256" key="6">
    <source>
        <dbReference type="SAM" id="MobiDB-lite"/>
    </source>
</evidence>
<feature type="transmembrane region" description="Helical" evidence="7">
    <location>
        <begin position="496"/>
        <end position="514"/>
    </location>
</feature>
<keyword evidence="3 7" id="KW-0812">Transmembrane</keyword>
<evidence type="ECO:0000256" key="1">
    <source>
        <dbReference type="ARBA" id="ARBA00004141"/>
    </source>
</evidence>
<feature type="transmembrane region" description="Helical" evidence="7">
    <location>
        <begin position="743"/>
        <end position="765"/>
    </location>
</feature>
<feature type="transmembrane region" description="Helical" evidence="7">
    <location>
        <begin position="708"/>
        <end position="731"/>
    </location>
</feature>
<feature type="transmembrane region" description="Helical" evidence="7">
    <location>
        <begin position="526"/>
        <end position="550"/>
    </location>
</feature>
<feature type="region of interest" description="Disordered" evidence="6">
    <location>
        <begin position="322"/>
        <end position="374"/>
    </location>
</feature>
<evidence type="ECO:0000256" key="3">
    <source>
        <dbReference type="ARBA" id="ARBA00022692"/>
    </source>
</evidence>
<organism evidence="9 10">
    <name type="scientific">Hohenbuehelia grisea</name>
    <dbReference type="NCBI Taxonomy" id="104357"/>
    <lineage>
        <taxon>Eukaryota</taxon>
        <taxon>Fungi</taxon>
        <taxon>Dikarya</taxon>
        <taxon>Basidiomycota</taxon>
        <taxon>Agaricomycotina</taxon>
        <taxon>Agaricomycetes</taxon>
        <taxon>Agaricomycetidae</taxon>
        <taxon>Agaricales</taxon>
        <taxon>Pleurotineae</taxon>
        <taxon>Pleurotaceae</taxon>
        <taxon>Hohenbuehelia</taxon>
    </lineage>
</organism>